<accession>A0A3B0YNM6</accession>
<gene>
    <name evidence="1" type="ORF">MNBD_GAMMA13-215</name>
</gene>
<evidence type="ECO:0000313" key="1">
    <source>
        <dbReference type="EMBL" id="VAW82505.1"/>
    </source>
</evidence>
<sequence>MIVDALKNKLVVIDRKCEETARTEIDELYAEARYEAGRFHVPDFSRVTRVWLELIDRKEAEFNTEIERVLQRSGDSNMDTPRIVADVDRYFDEKHFINRFDVFVDGIVRQASRYGVKYDPNIYRTDLADAAYRAAVKNRLQAARDSVKSEVQLYVPDRASEKKGWKAKLLSANESIELKPNFFGLGINLNRFISQVVDKLGKRR</sequence>
<dbReference type="EMBL" id="UOFK01000322">
    <property type="protein sequence ID" value="VAW82505.1"/>
    <property type="molecule type" value="Genomic_DNA"/>
</dbReference>
<proteinExistence type="predicted"/>
<reference evidence="1" key="1">
    <citation type="submission" date="2018-06" db="EMBL/GenBank/DDBJ databases">
        <authorList>
            <person name="Zhirakovskaya E."/>
        </authorList>
    </citation>
    <scope>NUCLEOTIDE SEQUENCE</scope>
</reference>
<protein>
    <submittedName>
        <fullName evidence="1">Uncharacterized protein</fullName>
    </submittedName>
</protein>
<organism evidence="1">
    <name type="scientific">hydrothermal vent metagenome</name>
    <dbReference type="NCBI Taxonomy" id="652676"/>
    <lineage>
        <taxon>unclassified sequences</taxon>
        <taxon>metagenomes</taxon>
        <taxon>ecological metagenomes</taxon>
    </lineage>
</organism>
<name>A0A3B0YNM6_9ZZZZ</name>
<dbReference type="AlphaFoldDB" id="A0A3B0YNM6"/>